<comment type="caution">
    <text evidence="8">The sequence shown here is derived from an EMBL/GenBank/DDBJ whole genome shotgun (WGS) entry which is preliminary data.</text>
</comment>
<feature type="transmembrane region" description="Helical" evidence="7">
    <location>
        <begin position="96"/>
        <end position="116"/>
    </location>
</feature>
<dbReference type="EMBL" id="CAJJDM010000068">
    <property type="protein sequence ID" value="CAD8081483.1"/>
    <property type="molecule type" value="Genomic_DNA"/>
</dbReference>
<evidence type="ECO:0000313" key="9">
    <source>
        <dbReference type="Proteomes" id="UP000688137"/>
    </source>
</evidence>
<proteinExistence type="predicted"/>
<dbReference type="AlphaFoldDB" id="A0A8S1MWN8"/>
<dbReference type="PANTHER" id="PTHR43385">
    <property type="entry name" value="RIBOFLAVIN TRANSPORTER RIBJ"/>
    <property type="match status" value="1"/>
</dbReference>
<comment type="subcellular location">
    <subcellularLocation>
        <location evidence="1">Membrane</location>
        <topology evidence="1">Multi-pass membrane protein</topology>
    </subcellularLocation>
</comment>
<evidence type="ECO:0000256" key="1">
    <source>
        <dbReference type="ARBA" id="ARBA00004141"/>
    </source>
</evidence>
<sequence>MSELPSIQNQDVSGPRNEQKELIPQEKETTKNISEQSLIKQELYNDDEMKAIMISGIKSMVGGLLLHLELGTFYVWGSISPYVCAWMREKDLSVTLNYMAIIFPILGLITMSCLSFGIKIAEKIGFKLTIGICSTSIALAFLIISFVQDIGGFIAIYCIMVGISGGLAYMLPIICGWRHFPDKRGLVSGITIGGYGFGSFIFNFVCKAIANPDNEKPSLIFEEDGENVKYFDNKVGDRVPLMLQIMAACYLGLAILSTLLVRFPQEIDVEKLIATIEAKKKKNAAENLNQQIHVPSSYLPPEKECQTISKGVKHIVFPILVLIVLMSCTLGMLISNCYKFYGQELGIDDATLTATGSVAGVMNGCSRFFWATLSDKTSFKFTFTLISILNLITSAILPYNSDGIGYLLLIAIVYLAEGGLLATYPLICATVYGKKIGGLMYGFLFFMIGVCNMLGYIFYRFARLKIGWEGVYWICFGMNVVGIILGIILKEKGYDWRDVQVQASDQLRNENSEHQQLQQQQ</sequence>
<feature type="transmembrane region" description="Helical" evidence="7">
    <location>
        <begin position="471"/>
        <end position="489"/>
    </location>
</feature>
<evidence type="ECO:0000256" key="6">
    <source>
        <dbReference type="SAM" id="MobiDB-lite"/>
    </source>
</evidence>
<dbReference type="Pfam" id="PF07690">
    <property type="entry name" value="MFS_1"/>
    <property type="match status" value="2"/>
</dbReference>
<dbReference type="Proteomes" id="UP000688137">
    <property type="component" value="Unassembled WGS sequence"/>
</dbReference>
<dbReference type="InterPro" id="IPR052983">
    <property type="entry name" value="MFS_Riboflavin_Transporter"/>
</dbReference>
<feature type="transmembrane region" description="Helical" evidence="7">
    <location>
        <begin position="315"/>
        <end position="335"/>
    </location>
</feature>
<feature type="transmembrane region" description="Helical" evidence="7">
    <location>
        <begin position="439"/>
        <end position="459"/>
    </location>
</feature>
<keyword evidence="2" id="KW-0813">Transport</keyword>
<gene>
    <name evidence="8" type="ORF">PPRIM_AZ9-3.1.T0660018</name>
</gene>
<reference evidence="8" key="1">
    <citation type="submission" date="2021-01" db="EMBL/GenBank/DDBJ databases">
        <authorList>
            <consortium name="Genoscope - CEA"/>
            <person name="William W."/>
        </authorList>
    </citation>
    <scope>NUCLEOTIDE SEQUENCE</scope>
</reference>
<evidence type="ECO:0000313" key="8">
    <source>
        <dbReference type="EMBL" id="CAD8081483.1"/>
    </source>
</evidence>
<keyword evidence="5 7" id="KW-0472">Membrane</keyword>
<dbReference type="GO" id="GO:0022857">
    <property type="term" value="F:transmembrane transporter activity"/>
    <property type="evidence" value="ECO:0007669"/>
    <property type="project" value="InterPro"/>
</dbReference>
<dbReference type="GO" id="GO:0016020">
    <property type="term" value="C:membrane"/>
    <property type="evidence" value="ECO:0007669"/>
    <property type="project" value="UniProtKB-SubCell"/>
</dbReference>
<feature type="region of interest" description="Disordered" evidence="6">
    <location>
        <begin position="1"/>
        <end position="31"/>
    </location>
</feature>
<evidence type="ECO:0000256" key="7">
    <source>
        <dbReference type="SAM" id="Phobius"/>
    </source>
</evidence>
<feature type="compositionally biased region" description="Basic and acidic residues" evidence="6">
    <location>
        <begin position="17"/>
        <end position="30"/>
    </location>
</feature>
<name>A0A8S1MWN8_PARPR</name>
<dbReference type="InterPro" id="IPR011701">
    <property type="entry name" value="MFS"/>
</dbReference>
<feature type="transmembrane region" description="Helical" evidence="7">
    <location>
        <begin position="241"/>
        <end position="261"/>
    </location>
</feature>
<organism evidence="8 9">
    <name type="scientific">Paramecium primaurelia</name>
    <dbReference type="NCBI Taxonomy" id="5886"/>
    <lineage>
        <taxon>Eukaryota</taxon>
        <taxon>Sar</taxon>
        <taxon>Alveolata</taxon>
        <taxon>Ciliophora</taxon>
        <taxon>Intramacronucleata</taxon>
        <taxon>Oligohymenophorea</taxon>
        <taxon>Peniculida</taxon>
        <taxon>Parameciidae</taxon>
        <taxon>Paramecium</taxon>
    </lineage>
</organism>
<accession>A0A8S1MWN8</accession>
<protein>
    <submittedName>
        <fullName evidence="8">Uncharacterized protein</fullName>
    </submittedName>
</protein>
<evidence type="ECO:0000256" key="2">
    <source>
        <dbReference type="ARBA" id="ARBA00022448"/>
    </source>
</evidence>
<feature type="transmembrane region" description="Helical" evidence="7">
    <location>
        <begin position="153"/>
        <end position="174"/>
    </location>
</feature>
<feature type="transmembrane region" description="Helical" evidence="7">
    <location>
        <begin position="405"/>
        <end position="427"/>
    </location>
</feature>
<dbReference type="PANTHER" id="PTHR43385:SF1">
    <property type="entry name" value="RIBOFLAVIN TRANSPORTER RIBJ"/>
    <property type="match status" value="1"/>
</dbReference>
<feature type="compositionally biased region" description="Polar residues" evidence="6">
    <location>
        <begin position="1"/>
        <end position="12"/>
    </location>
</feature>
<feature type="transmembrane region" description="Helical" evidence="7">
    <location>
        <begin position="128"/>
        <end position="147"/>
    </location>
</feature>
<keyword evidence="9" id="KW-1185">Reference proteome</keyword>
<dbReference type="OMA" id="MKAIMIS"/>
<feature type="transmembrane region" description="Helical" evidence="7">
    <location>
        <begin position="186"/>
        <end position="210"/>
    </location>
</feature>
<feature type="transmembrane region" description="Helical" evidence="7">
    <location>
        <begin position="59"/>
        <end position="76"/>
    </location>
</feature>
<evidence type="ECO:0000256" key="4">
    <source>
        <dbReference type="ARBA" id="ARBA00022989"/>
    </source>
</evidence>
<feature type="transmembrane region" description="Helical" evidence="7">
    <location>
        <begin position="381"/>
        <end position="399"/>
    </location>
</feature>
<keyword evidence="4 7" id="KW-1133">Transmembrane helix</keyword>
<evidence type="ECO:0000256" key="3">
    <source>
        <dbReference type="ARBA" id="ARBA00022692"/>
    </source>
</evidence>
<evidence type="ECO:0000256" key="5">
    <source>
        <dbReference type="ARBA" id="ARBA00023136"/>
    </source>
</evidence>
<keyword evidence="3 7" id="KW-0812">Transmembrane</keyword>